<keyword evidence="1" id="KW-0812">Transmembrane</keyword>
<keyword evidence="1" id="KW-0472">Membrane</keyword>
<evidence type="ECO:0000313" key="3">
    <source>
        <dbReference type="Proteomes" id="UP000675664"/>
    </source>
</evidence>
<keyword evidence="1" id="KW-1133">Transmembrane helix</keyword>
<dbReference type="AlphaFoldDB" id="A0A8J7W0S0"/>
<reference evidence="2" key="1">
    <citation type="submission" date="2021-04" db="EMBL/GenBank/DDBJ databases">
        <title>Sinoanaerobacter chloroacetimidivorans sp. nov., an obligate anaerobic bacterium isolated from anaerobic sludge.</title>
        <authorList>
            <person name="Bao Y."/>
        </authorList>
    </citation>
    <scope>NUCLEOTIDE SEQUENCE</scope>
    <source>
        <strain evidence="2">BAD-6</strain>
    </source>
</reference>
<reference evidence="2" key="2">
    <citation type="submission" date="2021-04" db="EMBL/GenBank/DDBJ databases">
        <authorList>
            <person name="Liu J."/>
        </authorList>
    </citation>
    <scope>NUCLEOTIDE SEQUENCE</scope>
    <source>
        <strain evidence="2">BAD-6</strain>
    </source>
</reference>
<evidence type="ECO:0008006" key="4">
    <source>
        <dbReference type="Google" id="ProtNLM"/>
    </source>
</evidence>
<feature type="transmembrane region" description="Helical" evidence="1">
    <location>
        <begin position="86"/>
        <end position="106"/>
    </location>
</feature>
<proteinExistence type="predicted"/>
<comment type="caution">
    <text evidence="2">The sequence shown here is derived from an EMBL/GenBank/DDBJ whole genome shotgun (WGS) entry which is preliminary data.</text>
</comment>
<protein>
    <recommendedName>
        <fullName evidence="4">Zinc-finger domain-containing protein</fullName>
    </recommendedName>
</protein>
<accession>A0A8J7W0S0</accession>
<name>A0A8J7W0S0_9FIRM</name>
<evidence type="ECO:0000313" key="2">
    <source>
        <dbReference type="EMBL" id="MBR0597076.1"/>
    </source>
</evidence>
<dbReference type="EMBL" id="JAGSND010000002">
    <property type="protein sequence ID" value="MBR0597076.1"/>
    <property type="molecule type" value="Genomic_DNA"/>
</dbReference>
<keyword evidence="3" id="KW-1185">Reference proteome</keyword>
<evidence type="ECO:0000256" key="1">
    <source>
        <dbReference type="SAM" id="Phobius"/>
    </source>
</evidence>
<organism evidence="2 3">
    <name type="scientific">Sinanaerobacter chloroacetimidivorans</name>
    <dbReference type="NCBI Taxonomy" id="2818044"/>
    <lineage>
        <taxon>Bacteria</taxon>
        <taxon>Bacillati</taxon>
        <taxon>Bacillota</taxon>
        <taxon>Clostridia</taxon>
        <taxon>Peptostreptococcales</taxon>
        <taxon>Anaerovoracaceae</taxon>
        <taxon>Sinanaerobacter</taxon>
    </lineage>
</organism>
<dbReference type="RefSeq" id="WP_227017206.1">
    <property type="nucleotide sequence ID" value="NZ_JAGSND010000002.1"/>
</dbReference>
<dbReference type="Proteomes" id="UP000675664">
    <property type="component" value="Unassembled WGS sequence"/>
</dbReference>
<gene>
    <name evidence="2" type="ORF">KCX82_04260</name>
</gene>
<sequence>MMVINRHLTREEILKLKKGILPLEDKCNALAHISQCSHCADALAGNYESRDLLSAPPDFISESLTKIEQLPKSIAGSRIRNRKRELYFYGFKVSVAACIALVLLFSGTFNYGITLLGESRIAEADFSKVNIITENLRGFSDKLIHIQVIDRFGGGI</sequence>